<keyword evidence="1" id="KW-0472">Membrane</keyword>
<keyword evidence="1" id="KW-1133">Transmembrane helix</keyword>
<feature type="transmembrane region" description="Helical" evidence="1">
    <location>
        <begin position="12"/>
        <end position="33"/>
    </location>
</feature>
<dbReference type="OrthoDB" id="1450420at2"/>
<evidence type="ECO:0000256" key="1">
    <source>
        <dbReference type="SAM" id="Phobius"/>
    </source>
</evidence>
<keyword evidence="3" id="KW-1185">Reference proteome</keyword>
<protein>
    <submittedName>
        <fullName evidence="2">Uncharacterized protein</fullName>
    </submittedName>
</protein>
<proteinExistence type="predicted"/>
<reference evidence="2 3" key="1">
    <citation type="submission" date="2018-04" db="EMBL/GenBank/DDBJ databases">
        <title>Marixanthomonas spongiae HN-E44 sp. nov., isolated from a marine sponge.</title>
        <authorList>
            <person name="Luo L."/>
            <person name="Zhuang L."/>
        </authorList>
    </citation>
    <scope>NUCLEOTIDE SEQUENCE [LARGE SCALE GENOMIC DNA]</scope>
    <source>
        <strain evidence="2 3">HN-E44</strain>
    </source>
</reference>
<dbReference type="AlphaFoldDB" id="A0A2U0I7M0"/>
<organism evidence="2 3">
    <name type="scientific">Marixanthomonas spongiae</name>
    <dbReference type="NCBI Taxonomy" id="2174845"/>
    <lineage>
        <taxon>Bacteria</taxon>
        <taxon>Pseudomonadati</taxon>
        <taxon>Bacteroidota</taxon>
        <taxon>Flavobacteriia</taxon>
        <taxon>Flavobacteriales</taxon>
        <taxon>Flavobacteriaceae</taxon>
        <taxon>Marixanthomonas</taxon>
    </lineage>
</organism>
<dbReference type="EMBL" id="QEHR01000001">
    <property type="protein sequence ID" value="PVW17097.1"/>
    <property type="molecule type" value="Genomic_DNA"/>
</dbReference>
<keyword evidence="1" id="KW-0812">Transmembrane</keyword>
<accession>A0A2U0I7M0</accession>
<name>A0A2U0I7M0_9FLAO</name>
<evidence type="ECO:0000313" key="2">
    <source>
        <dbReference type="EMBL" id="PVW17097.1"/>
    </source>
</evidence>
<gene>
    <name evidence="2" type="ORF">DDV96_00825</name>
</gene>
<dbReference type="RefSeq" id="WP_116692841.1">
    <property type="nucleotide sequence ID" value="NZ_QEHR01000001.1"/>
</dbReference>
<dbReference type="Proteomes" id="UP000245962">
    <property type="component" value="Unassembled WGS sequence"/>
</dbReference>
<feature type="transmembrane region" description="Helical" evidence="1">
    <location>
        <begin position="45"/>
        <end position="66"/>
    </location>
</feature>
<sequence length="75" mass="8513">MFKKIVTHKGFWKSVISLAIAFVFLFIIVKWALDGFSGDFFAERNPYLLIGGSLLAGLVYGFFVTYGKFKNKLKP</sequence>
<comment type="caution">
    <text evidence="2">The sequence shown here is derived from an EMBL/GenBank/DDBJ whole genome shotgun (WGS) entry which is preliminary data.</text>
</comment>
<evidence type="ECO:0000313" key="3">
    <source>
        <dbReference type="Proteomes" id="UP000245962"/>
    </source>
</evidence>